<organism evidence="1 2">
    <name type="scientific">Ekhidna lutea</name>
    <dbReference type="NCBI Taxonomy" id="447679"/>
    <lineage>
        <taxon>Bacteria</taxon>
        <taxon>Pseudomonadati</taxon>
        <taxon>Bacteroidota</taxon>
        <taxon>Cytophagia</taxon>
        <taxon>Cytophagales</taxon>
        <taxon>Reichenbachiellaceae</taxon>
        <taxon>Ekhidna</taxon>
    </lineage>
</organism>
<evidence type="ECO:0000313" key="2">
    <source>
        <dbReference type="Proteomes" id="UP000198393"/>
    </source>
</evidence>
<dbReference type="PANTHER" id="PTHR37833:SF1">
    <property type="entry name" value="SIGNAL PEPTIDE PROTEIN"/>
    <property type="match status" value="1"/>
</dbReference>
<dbReference type="Proteomes" id="UP000198393">
    <property type="component" value="Unassembled WGS sequence"/>
</dbReference>
<evidence type="ECO:0000313" key="1">
    <source>
        <dbReference type="EMBL" id="SNS91791.1"/>
    </source>
</evidence>
<protein>
    <recommendedName>
        <fullName evidence="3">DUF1573 domain-containing protein</fullName>
    </recommendedName>
</protein>
<dbReference type="EMBL" id="FZPD01000003">
    <property type="protein sequence ID" value="SNS91791.1"/>
    <property type="molecule type" value="Genomic_DNA"/>
</dbReference>
<reference evidence="1 2" key="1">
    <citation type="submission" date="2017-06" db="EMBL/GenBank/DDBJ databases">
        <authorList>
            <person name="Kim H.J."/>
            <person name="Triplett B.A."/>
        </authorList>
    </citation>
    <scope>NUCLEOTIDE SEQUENCE [LARGE SCALE GENOMIC DNA]</scope>
    <source>
        <strain evidence="1 2">DSM 19307</strain>
    </source>
</reference>
<dbReference type="OrthoDB" id="826619at2"/>
<gene>
    <name evidence="1" type="ORF">SAMN05421640_1622</name>
</gene>
<evidence type="ECO:0008006" key="3">
    <source>
        <dbReference type="Google" id="ProtNLM"/>
    </source>
</evidence>
<sequence length="121" mass="13102">MRKATFIVMLGIAVAVIAGMSPLKWKTTSIDLGQVTKNESKELSFDFTNSTGQAITILEAKGSCGCTNVKFPKDEIKPGESASVTASFKSGKVGTFKKNIRIKTSASEEYTYLHFKGEVVE</sequence>
<proteinExistence type="predicted"/>
<accession>A0A239IDZ6</accession>
<name>A0A239IDZ6_EKHLU</name>
<dbReference type="RefSeq" id="WP_089356368.1">
    <property type="nucleotide sequence ID" value="NZ_FZPD01000003.1"/>
</dbReference>
<keyword evidence="2" id="KW-1185">Reference proteome</keyword>
<dbReference type="InterPro" id="IPR013783">
    <property type="entry name" value="Ig-like_fold"/>
</dbReference>
<dbReference type="Pfam" id="PF07610">
    <property type="entry name" value="DUF1573"/>
    <property type="match status" value="1"/>
</dbReference>
<dbReference type="PANTHER" id="PTHR37833">
    <property type="entry name" value="LIPOPROTEIN-RELATED"/>
    <property type="match status" value="1"/>
</dbReference>
<dbReference type="InterPro" id="IPR011467">
    <property type="entry name" value="DUF1573"/>
</dbReference>
<dbReference type="Gene3D" id="2.60.40.10">
    <property type="entry name" value="Immunoglobulins"/>
    <property type="match status" value="1"/>
</dbReference>
<dbReference type="AlphaFoldDB" id="A0A239IDZ6"/>